<proteinExistence type="predicted"/>
<dbReference type="PANTHER" id="PTHR22642:SF2">
    <property type="entry name" value="PROTEIN LONG AFTER FAR-RED 3"/>
    <property type="match status" value="1"/>
</dbReference>
<keyword evidence="3" id="KW-1185">Reference proteome</keyword>
<dbReference type="eggNOG" id="COG1574">
    <property type="taxonomic scope" value="Bacteria"/>
</dbReference>
<dbReference type="PANTHER" id="PTHR22642">
    <property type="entry name" value="IMIDAZOLONEPROPIONASE"/>
    <property type="match status" value="1"/>
</dbReference>
<sequence length="529" mass="59535">MGKLWFGGTIYTMENEQSSVEAVYTDQGIIIDTGNFTELKHRYAADITEYQDIQGSVMYPGFVDSHLHIVGHGEKIMQLDLSSMQSAQQVLQAVKEKASVMTNDEWLIGEGWNENQWDTPSLLTREDLDQICPQQPVVLKRVCRHAIIANSKALEIAGITQDTADPFGGKIVRDTNQEPTGYLLDSAQDDVFNVMPTISQQQLEKTIRMAVHDLLSKGLVGGHTEDLFYYGGFLKTLHAFQQVIPREYRFRSHLLVHHQVFDDMLTNRLHYGDGGEYTTLGAMKIFADGALGGRTAWLSTSYADDPKNKGIHIHSVEDLEELIQHARLYQHPVAVHAIGDEAVKTVATLLKKYPLKNGRKDRIIHAQVMNEDVLQLLEEIDVVLDIQPSFVASDFPWVMERLGEERTYASYPWKTYLNRGIACAAGSDAPIEDVHPLSGIKAAVTRQSSIDQQIYNRSEQLSVYDAIALYTKGSANVINHAHDRGMIRPGFVADFTVVEQDLYHVSPDDIDKVQNKMTVVNEEVMYDNR</sequence>
<reference evidence="2 3" key="1">
    <citation type="submission" date="2013-03" db="EMBL/GenBank/DDBJ databases">
        <title>Draft genome sequence of Gracibacillus halophilus YIM-C55.5, a moderately halophilic and thermophilic organism from the Xiaochaidamu salt lake.</title>
        <authorList>
            <person name="Sugumar T."/>
            <person name="Polireddy D.R."/>
            <person name="Antony A."/>
            <person name="Madhava Y.R."/>
            <person name="Sivakumar N."/>
        </authorList>
    </citation>
    <scope>NUCLEOTIDE SEQUENCE [LARGE SCALE GENOMIC DNA]</scope>
    <source>
        <strain evidence="2 3">YIM-C55.5</strain>
    </source>
</reference>
<dbReference type="EMBL" id="APML01000026">
    <property type="protein sequence ID" value="ENH96932.1"/>
    <property type="molecule type" value="Genomic_DNA"/>
</dbReference>
<protein>
    <submittedName>
        <fullName evidence="2">Amidohydrolase family protein</fullName>
    </submittedName>
</protein>
<dbReference type="Gene3D" id="3.20.20.140">
    <property type="entry name" value="Metal-dependent hydrolases"/>
    <property type="match status" value="1"/>
</dbReference>
<keyword evidence="2" id="KW-0378">Hydrolase</keyword>
<dbReference type="CDD" id="cd01300">
    <property type="entry name" value="YtcJ_like"/>
    <property type="match status" value="1"/>
</dbReference>
<dbReference type="Gene3D" id="3.10.310.70">
    <property type="match status" value="1"/>
</dbReference>
<dbReference type="GO" id="GO:0016810">
    <property type="term" value="F:hydrolase activity, acting on carbon-nitrogen (but not peptide) bonds"/>
    <property type="evidence" value="ECO:0007669"/>
    <property type="project" value="InterPro"/>
</dbReference>
<evidence type="ECO:0000313" key="2">
    <source>
        <dbReference type="EMBL" id="ENH96932.1"/>
    </source>
</evidence>
<dbReference type="STRING" id="1308866.J416_08102"/>
<dbReference type="InterPro" id="IPR032466">
    <property type="entry name" value="Metal_Hydrolase"/>
</dbReference>
<dbReference type="SUPFAM" id="SSF51338">
    <property type="entry name" value="Composite domain of metallo-dependent hydrolases"/>
    <property type="match status" value="1"/>
</dbReference>
<organism evidence="2 3">
    <name type="scientific">Gracilibacillus halophilus YIM-C55.5</name>
    <dbReference type="NCBI Taxonomy" id="1308866"/>
    <lineage>
        <taxon>Bacteria</taxon>
        <taxon>Bacillati</taxon>
        <taxon>Bacillota</taxon>
        <taxon>Bacilli</taxon>
        <taxon>Bacillales</taxon>
        <taxon>Bacillaceae</taxon>
        <taxon>Gracilibacillus</taxon>
    </lineage>
</organism>
<evidence type="ECO:0000313" key="3">
    <source>
        <dbReference type="Proteomes" id="UP000012283"/>
    </source>
</evidence>
<evidence type="ECO:0000259" key="1">
    <source>
        <dbReference type="Pfam" id="PF07969"/>
    </source>
</evidence>
<dbReference type="InterPro" id="IPR013108">
    <property type="entry name" value="Amidohydro_3"/>
</dbReference>
<dbReference type="Gene3D" id="2.30.40.10">
    <property type="entry name" value="Urease, subunit C, domain 1"/>
    <property type="match status" value="1"/>
</dbReference>
<dbReference type="InterPro" id="IPR011059">
    <property type="entry name" value="Metal-dep_hydrolase_composite"/>
</dbReference>
<dbReference type="PATRIC" id="fig|1308866.3.peg.1636"/>
<name>N4WL72_9BACI</name>
<gene>
    <name evidence="2" type="ORF">J416_08102</name>
</gene>
<accession>N4WL72</accession>
<feature type="domain" description="Amidohydrolase 3" evidence="1">
    <location>
        <begin position="51"/>
        <end position="526"/>
    </location>
</feature>
<comment type="caution">
    <text evidence="2">The sequence shown here is derived from an EMBL/GenBank/DDBJ whole genome shotgun (WGS) entry which is preliminary data.</text>
</comment>
<dbReference type="AlphaFoldDB" id="N4WL72"/>
<dbReference type="RefSeq" id="WP_003467969.1">
    <property type="nucleotide sequence ID" value="NZ_APML01000026.1"/>
</dbReference>
<dbReference type="Pfam" id="PF07969">
    <property type="entry name" value="Amidohydro_3"/>
    <property type="match status" value="1"/>
</dbReference>
<dbReference type="InterPro" id="IPR033932">
    <property type="entry name" value="YtcJ-like"/>
</dbReference>
<dbReference type="SUPFAM" id="SSF51556">
    <property type="entry name" value="Metallo-dependent hydrolases"/>
    <property type="match status" value="1"/>
</dbReference>
<dbReference type="Proteomes" id="UP000012283">
    <property type="component" value="Unassembled WGS sequence"/>
</dbReference>
<dbReference type="OrthoDB" id="9767366at2"/>